<evidence type="ECO:0000256" key="3">
    <source>
        <dbReference type="ARBA" id="ARBA00023125"/>
    </source>
</evidence>
<dbReference type="Pfam" id="PF03106">
    <property type="entry name" value="WRKY"/>
    <property type="match status" value="1"/>
</dbReference>
<feature type="domain" description="WRKY" evidence="7">
    <location>
        <begin position="387"/>
        <end position="440"/>
    </location>
</feature>
<evidence type="ECO:0000259" key="7">
    <source>
        <dbReference type="PROSITE" id="PS50811"/>
    </source>
</evidence>
<proteinExistence type="predicted"/>
<keyword evidence="2" id="KW-0805">Transcription regulation</keyword>
<feature type="region of interest" description="Disordered" evidence="6">
    <location>
        <begin position="69"/>
        <end position="97"/>
    </location>
</feature>
<keyword evidence="3" id="KW-0238">DNA-binding</keyword>
<dbReference type="AlphaFoldDB" id="A0A9D4Z6A7"/>
<organism evidence="8 9">
    <name type="scientific">Adiantum capillus-veneris</name>
    <name type="common">Maidenhair fern</name>
    <dbReference type="NCBI Taxonomy" id="13818"/>
    <lineage>
        <taxon>Eukaryota</taxon>
        <taxon>Viridiplantae</taxon>
        <taxon>Streptophyta</taxon>
        <taxon>Embryophyta</taxon>
        <taxon>Tracheophyta</taxon>
        <taxon>Polypodiopsida</taxon>
        <taxon>Polypodiidae</taxon>
        <taxon>Polypodiales</taxon>
        <taxon>Pteridineae</taxon>
        <taxon>Pteridaceae</taxon>
        <taxon>Vittarioideae</taxon>
        <taxon>Adiantum</taxon>
    </lineage>
</organism>
<dbReference type="GO" id="GO:0005634">
    <property type="term" value="C:nucleus"/>
    <property type="evidence" value="ECO:0007669"/>
    <property type="project" value="UniProtKB-SubCell"/>
</dbReference>
<evidence type="ECO:0000256" key="2">
    <source>
        <dbReference type="ARBA" id="ARBA00023015"/>
    </source>
</evidence>
<dbReference type="EMBL" id="JABFUD020000021">
    <property type="protein sequence ID" value="KAI5062934.1"/>
    <property type="molecule type" value="Genomic_DNA"/>
</dbReference>
<protein>
    <recommendedName>
        <fullName evidence="7">WRKY domain-containing protein</fullName>
    </recommendedName>
</protein>
<evidence type="ECO:0000256" key="5">
    <source>
        <dbReference type="ARBA" id="ARBA00023242"/>
    </source>
</evidence>
<sequence length="440" mass="49075">MAGPTLYATHEYGAAAYSDAFNPSYSSLNYDYDWQDINYNLHDREFNEFLSDLIGADDLNLGRDLLSDNLQSDESAGTPAPSMHPMPSPSTPLPSHNLPSTLAPESIICDLRPQPILQPACTLALSPSSSTPMVLQESAIWNLQPQVFQRQASLTLFAPSRPPPSKVEHIQCLPYPHNVSKDSINGAPHHAEFAFHLDAIFVEGAGRLWGDTFKAPASDTHMQPLARAVESINIEDAHLHLVAQGHNLTESSQYGSQYLAPAPNSCLGYNRAFSDSAIMEFSNASASSLSYKDSEQNKHLSAPVSPSPSVNKGAPPESFQNVYKLNDKDAWRKHRVRVIKKKMKYSRACDGVSAIVYLIGQVPLLRGLPWMTMPIKPILILRKVTLRYGEKVIKNQKYTRNYYKCDKNKRTQCPVRKQTQRSGDEECVEFLYLGRHNHLP</sequence>
<dbReference type="OrthoDB" id="1888929at2759"/>
<feature type="compositionally biased region" description="Pro residues" evidence="6">
    <location>
        <begin position="82"/>
        <end position="92"/>
    </location>
</feature>
<keyword evidence="5" id="KW-0539">Nucleus</keyword>
<dbReference type="GO" id="GO:0003700">
    <property type="term" value="F:DNA-binding transcription factor activity"/>
    <property type="evidence" value="ECO:0007669"/>
    <property type="project" value="InterPro"/>
</dbReference>
<keyword evidence="4" id="KW-0804">Transcription</keyword>
<reference evidence="8" key="1">
    <citation type="submission" date="2021-01" db="EMBL/GenBank/DDBJ databases">
        <title>Adiantum capillus-veneris genome.</title>
        <authorList>
            <person name="Fang Y."/>
            <person name="Liao Q."/>
        </authorList>
    </citation>
    <scope>NUCLEOTIDE SEQUENCE</scope>
    <source>
        <strain evidence="8">H3</strain>
        <tissue evidence="8">Leaf</tissue>
    </source>
</reference>
<evidence type="ECO:0000313" key="9">
    <source>
        <dbReference type="Proteomes" id="UP000886520"/>
    </source>
</evidence>
<dbReference type="PROSITE" id="PS50811">
    <property type="entry name" value="WRKY"/>
    <property type="match status" value="1"/>
</dbReference>
<evidence type="ECO:0000256" key="6">
    <source>
        <dbReference type="SAM" id="MobiDB-lite"/>
    </source>
</evidence>
<comment type="subcellular location">
    <subcellularLocation>
        <location evidence="1">Nucleus</location>
    </subcellularLocation>
</comment>
<dbReference type="InterPro" id="IPR036576">
    <property type="entry name" value="WRKY_dom_sf"/>
</dbReference>
<name>A0A9D4Z6A7_ADICA</name>
<comment type="caution">
    <text evidence="8">The sequence shown here is derived from an EMBL/GenBank/DDBJ whole genome shotgun (WGS) entry which is preliminary data.</text>
</comment>
<dbReference type="Gene3D" id="2.20.25.80">
    <property type="entry name" value="WRKY domain"/>
    <property type="match status" value="1"/>
</dbReference>
<dbReference type="Proteomes" id="UP000886520">
    <property type="component" value="Chromosome 21"/>
</dbReference>
<dbReference type="SMART" id="SM00774">
    <property type="entry name" value="WRKY"/>
    <property type="match status" value="1"/>
</dbReference>
<dbReference type="InterPro" id="IPR003657">
    <property type="entry name" value="WRKY_dom"/>
</dbReference>
<accession>A0A9D4Z6A7</accession>
<gene>
    <name evidence="8" type="ORF">GOP47_0021481</name>
</gene>
<feature type="region of interest" description="Disordered" evidence="6">
    <location>
        <begin position="297"/>
        <end position="318"/>
    </location>
</feature>
<evidence type="ECO:0000256" key="1">
    <source>
        <dbReference type="ARBA" id="ARBA00004123"/>
    </source>
</evidence>
<evidence type="ECO:0000256" key="4">
    <source>
        <dbReference type="ARBA" id="ARBA00023163"/>
    </source>
</evidence>
<dbReference type="SUPFAM" id="SSF118290">
    <property type="entry name" value="WRKY DNA-binding domain"/>
    <property type="match status" value="1"/>
</dbReference>
<dbReference type="GO" id="GO:0043565">
    <property type="term" value="F:sequence-specific DNA binding"/>
    <property type="evidence" value="ECO:0007669"/>
    <property type="project" value="InterPro"/>
</dbReference>
<keyword evidence="9" id="KW-1185">Reference proteome</keyword>
<evidence type="ECO:0000313" key="8">
    <source>
        <dbReference type="EMBL" id="KAI5062934.1"/>
    </source>
</evidence>